<accession>A0A382NG49</accession>
<feature type="domain" description="Cohesin" evidence="1">
    <location>
        <begin position="127"/>
        <end position="247"/>
    </location>
</feature>
<organism evidence="2">
    <name type="scientific">marine metagenome</name>
    <dbReference type="NCBI Taxonomy" id="408172"/>
    <lineage>
        <taxon>unclassified sequences</taxon>
        <taxon>metagenomes</taxon>
        <taxon>ecological metagenomes</taxon>
    </lineage>
</organism>
<dbReference type="EMBL" id="UINC01099352">
    <property type="protein sequence ID" value="SVC58561.1"/>
    <property type="molecule type" value="Genomic_DNA"/>
</dbReference>
<name>A0A382NG49_9ZZZZ</name>
<evidence type="ECO:0000313" key="2">
    <source>
        <dbReference type="EMBL" id="SVC58561.1"/>
    </source>
</evidence>
<reference evidence="2" key="1">
    <citation type="submission" date="2018-05" db="EMBL/GenBank/DDBJ databases">
        <authorList>
            <person name="Lanie J.A."/>
            <person name="Ng W.-L."/>
            <person name="Kazmierczak K.M."/>
            <person name="Andrzejewski T.M."/>
            <person name="Davidsen T.M."/>
            <person name="Wayne K.J."/>
            <person name="Tettelin H."/>
            <person name="Glass J.I."/>
            <person name="Rusch D."/>
            <person name="Podicherti R."/>
            <person name="Tsui H.-C.T."/>
            <person name="Winkler M.E."/>
        </authorList>
    </citation>
    <scope>NUCLEOTIDE SEQUENCE</scope>
</reference>
<dbReference type="Pfam" id="PF00963">
    <property type="entry name" value="Cohesin"/>
    <property type="match status" value="1"/>
</dbReference>
<gene>
    <name evidence="2" type="ORF">METZ01_LOCUS311415</name>
</gene>
<dbReference type="AlphaFoldDB" id="A0A382NG49"/>
<dbReference type="CDD" id="cd08547">
    <property type="entry name" value="Type_II_cohesin"/>
    <property type="match status" value="1"/>
</dbReference>
<dbReference type="GO" id="GO:0000272">
    <property type="term" value="P:polysaccharide catabolic process"/>
    <property type="evidence" value="ECO:0007669"/>
    <property type="project" value="InterPro"/>
</dbReference>
<dbReference type="InterPro" id="IPR002102">
    <property type="entry name" value="Cohesin_dom"/>
</dbReference>
<dbReference type="SUPFAM" id="SSF49384">
    <property type="entry name" value="Carbohydrate-binding domain"/>
    <property type="match status" value="1"/>
</dbReference>
<proteinExistence type="predicted"/>
<protein>
    <recommendedName>
        <fullName evidence="1">Cohesin domain-containing protein</fullName>
    </recommendedName>
</protein>
<evidence type="ECO:0000259" key="1">
    <source>
        <dbReference type="Pfam" id="PF00963"/>
    </source>
</evidence>
<dbReference type="InterPro" id="IPR008965">
    <property type="entry name" value="CBM2/CBM3_carb-bd_dom_sf"/>
</dbReference>
<sequence>MFWSCEEIVVQQDNLLDPGNPEYDPPVITFVSGPGGGETISTSEATFSWEGNDLVSEYRTKINNDPWGDWADHTSITLQYLDEGGYTFSIQGRYTTEDTSAVISNNFSVDAVQGPALMFYPRANFSSVGSNVTFQVLAEEVTSLTAAQFNVTFDPSKLEIVSVTQGSLLQINGESIFSTEFDNQAGSLSVITAALGGDLPSVDGTGVLLELVLSVKATGTSNLEFDGTELLRDPDNNNISISEAVNGVVISE</sequence>
<dbReference type="GO" id="GO:0030246">
    <property type="term" value="F:carbohydrate binding"/>
    <property type="evidence" value="ECO:0007669"/>
    <property type="project" value="InterPro"/>
</dbReference>
<dbReference type="Gene3D" id="2.60.40.680">
    <property type="match status" value="1"/>
</dbReference>